<accession>A0A0J7MQZ3</accession>
<dbReference type="Gene3D" id="3.30.710.10">
    <property type="entry name" value="Potassium Channel Kv1.1, Chain A"/>
    <property type="match status" value="1"/>
</dbReference>
<dbReference type="Proteomes" id="UP000036403">
    <property type="component" value="Unassembled WGS sequence"/>
</dbReference>
<evidence type="ECO:0000259" key="1">
    <source>
        <dbReference type="PROSITE" id="PS50097"/>
    </source>
</evidence>
<dbReference type="PANTHER" id="PTHR24410">
    <property type="entry name" value="HL07962P-RELATED"/>
    <property type="match status" value="1"/>
</dbReference>
<dbReference type="AlphaFoldDB" id="A0A0J7MQZ3"/>
<feature type="non-terminal residue" evidence="2">
    <location>
        <position position="1"/>
    </location>
</feature>
<name>A0A0J7MQZ3_LASNI</name>
<gene>
    <name evidence="2" type="ORF">RF55_21317</name>
</gene>
<proteinExistence type="predicted"/>
<organism evidence="2 3">
    <name type="scientific">Lasius niger</name>
    <name type="common">Black garden ant</name>
    <dbReference type="NCBI Taxonomy" id="67767"/>
    <lineage>
        <taxon>Eukaryota</taxon>
        <taxon>Metazoa</taxon>
        <taxon>Ecdysozoa</taxon>
        <taxon>Arthropoda</taxon>
        <taxon>Hexapoda</taxon>
        <taxon>Insecta</taxon>
        <taxon>Pterygota</taxon>
        <taxon>Neoptera</taxon>
        <taxon>Endopterygota</taxon>
        <taxon>Hymenoptera</taxon>
        <taxon>Apocrita</taxon>
        <taxon>Aculeata</taxon>
        <taxon>Formicoidea</taxon>
        <taxon>Formicidae</taxon>
        <taxon>Formicinae</taxon>
        <taxon>Lasius</taxon>
        <taxon>Lasius</taxon>
    </lineage>
</organism>
<dbReference type="SUPFAM" id="SSF54695">
    <property type="entry name" value="POZ domain"/>
    <property type="match status" value="1"/>
</dbReference>
<evidence type="ECO:0000313" key="2">
    <source>
        <dbReference type="EMBL" id="KMQ82965.1"/>
    </source>
</evidence>
<dbReference type="PANTHER" id="PTHR24410:SF23">
    <property type="entry name" value="BTB DOMAIN-CONTAINING PROTEIN-RELATED"/>
    <property type="match status" value="1"/>
</dbReference>
<dbReference type="EMBL" id="LBMM01021997">
    <property type="protein sequence ID" value="KMQ82965.1"/>
    <property type="molecule type" value="Genomic_DNA"/>
</dbReference>
<sequence length="169" mass="19696">STSDLTVQVEGKFIHVHRAILNIRCQYFKNKFQHDWTDQSIPDSSAVYTVSDIFSYIVYKAFLKYLYTGTVDLPSDKVLELMKLSDEYRETNLKRECGRIIEQAITTSNVAFFYGKAIECNAKELEEFCFQFALCHMTDVVLSEEYIKLDKSIKDNFIHRAAKENAFRT</sequence>
<dbReference type="InterPro" id="IPR051481">
    <property type="entry name" value="BTB-POZ/Galectin-3-binding"/>
</dbReference>
<dbReference type="InterPro" id="IPR000210">
    <property type="entry name" value="BTB/POZ_dom"/>
</dbReference>
<feature type="domain" description="BTB" evidence="1">
    <location>
        <begin position="3"/>
        <end position="75"/>
    </location>
</feature>
<dbReference type="PROSITE" id="PS50097">
    <property type="entry name" value="BTB"/>
    <property type="match status" value="1"/>
</dbReference>
<reference evidence="2 3" key="1">
    <citation type="submission" date="2015-04" db="EMBL/GenBank/DDBJ databases">
        <title>Lasius niger genome sequencing.</title>
        <authorList>
            <person name="Konorov E.A."/>
            <person name="Nikitin M.A."/>
            <person name="Kirill M.V."/>
            <person name="Chang P."/>
        </authorList>
    </citation>
    <scope>NUCLEOTIDE SEQUENCE [LARGE SCALE GENOMIC DNA]</scope>
    <source>
        <tissue evidence="2">Whole</tissue>
    </source>
</reference>
<dbReference type="SMART" id="SM00225">
    <property type="entry name" value="BTB"/>
    <property type="match status" value="1"/>
</dbReference>
<dbReference type="STRING" id="67767.A0A0J7MQZ3"/>
<evidence type="ECO:0000313" key="3">
    <source>
        <dbReference type="Proteomes" id="UP000036403"/>
    </source>
</evidence>
<dbReference type="OrthoDB" id="7543035at2759"/>
<keyword evidence="3" id="KW-1185">Reference proteome</keyword>
<dbReference type="Pfam" id="PF00651">
    <property type="entry name" value="BTB"/>
    <property type="match status" value="1"/>
</dbReference>
<protein>
    <submittedName>
        <fullName evidence="2">Rcc1 and btb domain-containing protein 1</fullName>
    </submittedName>
</protein>
<dbReference type="InterPro" id="IPR011333">
    <property type="entry name" value="SKP1/BTB/POZ_sf"/>
</dbReference>
<dbReference type="PaxDb" id="67767-A0A0J7MQZ3"/>
<comment type="caution">
    <text evidence="2">The sequence shown here is derived from an EMBL/GenBank/DDBJ whole genome shotgun (WGS) entry which is preliminary data.</text>
</comment>